<dbReference type="GO" id="GO:0050660">
    <property type="term" value="F:flavin adenine dinucleotide binding"/>
    <property type="evidence" value="ECO:0007669"/>
    <property type="project" value="TreeGrafter"/>
</dbReference>
<dbReference type="InterPro" id="IPR011766">
    <property type="entry name" value="TPP_enzyme_TPP-bd"/>
</dbReference>
<name>A0A501WCJ9_9RHOB</name>
<evidence type="ECO:0000313" key="7">
    <source>
        <dbReference type="EMBL" id="TPE47118.1"/>
    </source>
</evidence>
<dbReference type="CDD" id="cd00568">
    <property type="entry name" value="TPP_enzymes"/>
    <property type="match status" value="1"/>
</dbReference>
<dbReference type="Pfam" id="PF00205">
    <property type="entry name" value="TPP_enzyme_M"/>
    <property type="match status" value="1"/>
</dbReference>
<feature type="domain" description="Thiamine pyrophosphate enzyme TPP-binding" evidence="5">
    <location>
        <begin position="402"/>
        <end position="534"/>
    </location>
</feature>
<accession>A0A501WCJ9</accession>
<dbReference type="OrthoDB" id="4494979at2"/>
<evidence type="ECO:0000256" key="1">
    <source>
        <dbReference type="ARBA" id="ARBA00007812"/>
    </source>
</evidence>
<dbReference type="SUPFAM" id="SSF52467">
    <property type="entry name" value="DHS-like NAD/FAD-binding domain"/>
    <property type="match status" value="1"/>
</dbReference>
<keyword evidence="8" id="KW-1185">Reference proteome</keyword>
<dbReference type="AlphaFoldDB" id="A0A501WCJ9"/>
<dbReference type="Pfam" id="PF02776">
    <property type="entry name" value="TPP_enzyme_N"/>
    <property type="match status" value="1"/>
</dbReference>
<dbReference type="RefSeq" id="WP_140456041.1">
    <property type="nucleotide sequence ID" value="NZ_VFRP01000035.1"/>
</dbReference>
<evidence type="ECO:0000259" key="4">
    <source>
        <dbReference type="Pfam" id="PF00205"/>
    </source>
</evidence>
<dbReference type="CDD" id="cd07035">
    <property type="entry name" value="TPP_PYR_POX_like"/>
    <property type="match status" value="1"/>
</dbReference>
<dbReference type="Proteomes" id="UP000319255">
    <property type="component" value="Unassembled WGS sequence"/>
</dbReference>
<dbReference type="GO" id="GO:0003984">
    <property type="term" value="F:acetolactate synthase activity"/>
    <property type="evidence" value="ECO:0007669"/>
    <property type="project" value="TreeGrafter"/>
</dbReference>
<dbReference type="GO" id="GO:0009099">
    <property type="term" value="P:L-valine biosynthetic process"/>
    <property type="evidence" value="ECO:0007669"/>
    <property type="project" value="TreeGrafter"/>
</dbReference>
<keyword evidence="2 3" id="KW-0786">Thiamine pyrophosphate</keyword>
<dbReference type="Gene3D" id="3.40.50.1220">
    <property type="entry name" value="TPP-binding domain"/>
    <property type="match status" value="1"/>
</dbReference>
<protein>
    <submittedName>
        <fullName evidence="7">Thiamine pyrophosphate-binding protein</fullName>
    </submittedName>
</protein>
<dbReference type="SUPFAM" id="SSF52518">
    <property type="entry name" value="Thiamin diphosphate-binding fold (THDP-binding)"/>
    <property type="match status" value="2"/>
</dbReference>
<dbReference type="PANTHER" id="PTHR18968:SF13">
    <property type="entry name" value="ACETOLACTATE SYNTHASE CATALYTIC SUBUNIT, MITOCHONDRIAL"/>
    <property type="match status" value="1"/>
</dbReference>
<dbReference type="Pfam" id="PF02775">
    <property type="entry name" value="TPP_enzyme_C"/>
    <property type="match status" value="1"/>
</dbReference>
<reference evidence="7 8" key="1">
    <citation type="submission" date="2019-06" db="EMBL/GenBank/DDBJ databases">
        <title>A novel bacterium of genus Amaricoccus, isolated from marine sediment.</title>
        <authorList>
            <person name="Huang H."/>
            <person name="Mo K."/>
            <person name="Hu Y."/>
        </authorList>
    </citation>
    <scope>NUCLEOTIDE SEQUENCE [LARGE SCALE GENOMIC DNA]</scope>
    <source>
        <strain evidence="7 8">HB172011</strain>
    </source>
</reference>
<sequence length="547" mass="58231">MTIQTAIALRGFEAIPELLRRAGVDTVFGLLGGSNTAWVAQGVEAGHIEFIRTRHEETAVTAAAGYSRATGRLGVCTTTKGPGFTNSINALIAATRGHVPLLHITGESRISKAKALGSSQEVDQEGLAGIMGVGYFTVREASELEETFWTAARAALRSGQPQILSVSDRWLDETVDLSSASPDPRPDLAPDLDSITATIDELARAERPIILAGWGAVLSGCHDQLVELAELSGARLANSLRANRFFSGHPRDLGLCGSWSPQSVREIINDADLVLSFGASLSKHTTEAGAIFGGAKLAQCETDENAKFFASSPDLFLFGDARIAADALLAEWKRRDLPTKPAPGPAPSRASVRDTFLGIDLRHDPARGLDPREVYVALDEVAPADRIVVTDNGRFIATIPSLLDARDARSWIVGNAYGSVGLGLGAAIGAATAHRDRPVLLMTGDGGFAMAMHELDAIRQASLDNVTIAIINDQLYGSDLKYLRRHGLPDTVLYQPLPDLVALAAVYGGTGHLVTSIEQLRTIDFSTPGPTLLDIRVDPEVNVREAV</sequence>
<evidence type="ECO:0000259" key="6">
    <source>
        <dbReference type="Pfam" id="PF02776"/>
    </source>
</evidence>
<comment type="similarity">
    <text evidence="1 3">Belongs to the TPP enzyme family.</text>
</comment>
<proteinExistence type="inferred from homology"/>
<dbReference type="GO" id="GO:0005948">
    <property type="term" value="C:acetolactate synthase complex"/>
    <property type="evidence" value="ECO:0007669"/>
    <property type="project" value="TreeGrafter"/>
</dbReference>
<feature type="domain" description="Thiamine pyrophosphate enzyme central" evidence="4">
    <location>
        <begin position="196"/>
        <end position="328"/>
    </location>
</feature>
<comment type="caution">
    <text evidence="7">The sequence shown here is derived from an EMBL/GenBank/DDBJ whole genome shotgun (WGS) entry which is preliminary data.</text>
</comment>
<evidence type="ECO:0000259" key="5">
    <source>
        <dbReference type="Pfam" id="PF02775"/>
    </source>
</evidence>
<dbReference type="InterPro" id="IPR029061">
    <property type="entry name" value="THDP-binding"/>
</dbReference>
<gene>
    <name evidence="7" type="ORF">FJM51_20760</name>
</gene>
<dbReference type="InterPro" id="IPR012000">
    <property type="entry name" value="Thiamin_PyroP_enz_cen_dom"/>
</dbReference>
<evidence type="ECO:0000313" key="8">
    <source>
        <dbReference type="Proteomes" id="UP000319255"/>
    </source>
</evidence>
<feature type="domain" description="Thiamine pyrophosphate enzyme N-terminal TPP-binding" evidence="6">
    <location>
        <begin position="10"/>
        <end position="126"/>
    </location>
</feature>
<evidence type="ECO:0000256" key="2">
    <source>
        <dbReference type="ARBA" id="ARBA00023052"/>
    </source>
</evidence>
<dbReference type="PANTHER" id="PTHR18968">
    <property type="entry name" value="THIAMINE PYROPHOSPHATE ENZYMES"/>
    <property type="match status" value="1"/>
</dbReference>
<dbReference type="GO" id="GO:0000287">
    <property type="term" value="F:magnesium ion binding"/>
    <property type="evidence" value="ECO:0007669"/>
    <property type="project" value="InterPro"/>
</dbReference>
<dbReference type="InterPro" id="IPR029035">
    <property type="entry name" value="DHS-like_NAD/FAD-binding_dom"/>
</dbReference>
<dbReference type="Gene3D" id="3.40.50.970">
    <property type="match status" value="2"/>
</dbReference>
<evidence type="ECO:0000256" key="3">
    <source>
        <dbReference type="RuleBase" id="RU362132"/>
    </source>
</evidence>
<dbReference type="EMBL" id="VFRP01000035">
    <property type="protein sequence ID" value="TPE47118.1"/>
    <property type="molecule type" value="Genomic_DNA"/>
</dbReference>
<dbReference type="InterPro" id="IPR012001">
    <property type="entry name" value="Thiamin_PyroP_enz_TPP-bd_dom"/>
</dbReference>
<dbReference type="GO" id="GO:0009097">
    <property type="term" value="P:isoleucine biosynthetic process"/>
    <property type="evidence" value="ECO:0007669"/>
    <property type="project" value="TreeGrafter"/>
</dbReference>
<dbReference type="GO" id="GO:0030976">
    <property type="term" value="F:thiamine pyrophosphate binding"/>
    <property type="evidence" value="ECO:0007669"/>
    <property type="project" value="InterPro"/>
</dbReference>
<organism evidence="7 8">
    <name type="scientific">Amaricoccus solimangrovi</name>
    <dbReference type="NCBI Taxonomy" id="2589815"/>
    <lineage>
        <taxon>Bacteria</taxon>
        <taxon>Pseudomonadati</taxon>
        <taxon>Pseudomonadota</taxon>
        <taxon>Alphaproteobacteria</taxon>
        <taxon>Rhodobacterales</taxon>
        <taxon>Paracoccaceae</taxon>
        <taxon>Amaricoccus</taxon>
    </lineage>
</organism>
<dbReference type="InterPro" id="IPR045229">
    <property type="entry name" value="TPP_enz"/>
</dbReference>